<dbReference type="PANTHER" id="PTHR43617:SF20">
    <property type="entry name" value="N-ALPHA-ACETYLTRANSFERASE RIMI"/>
    <property type="match status" value="1"/>
</dbReference>
<dbReference type="Gene3D" id="3.40.630.30">
    <property type="match status" value="1"/>
</dbReference>
<organism evidence="3 4">
    <name type="scientific">Haloarcula rubripromontorii</name>
    <dbReference type="NCBI Taxonomy" id="1705562"/>
    <lineage>
        <taxon>Archaea</taxon>
        <taxon>Methanobacteriati</taxon>
        <taxon>Methanobacteriota</taxon>
        <taxon>Stenosarchaea group</taxon>
        <taxon>Halobacteria</taxon>
        <taxon>Halobacteriales</taxon>
        <taxon>Haloarculaceae</taxon>
        <taxon>Haloarcula</taxon>
    </lineage>
</organism>
<dbReference type="PROSITE" id="PS51186">
    <property type="entry name" value="GNAT"/>
    <property type="match status" value="1"/>
</dbReference>
<reference evidence="3 4" key="1">
    <citation type="submission" date="2015-08" db="EMBL/GenBank/DDBJ databases">
        <title>Genomes of Isolates from Cabo Rojo, PR.</title>
        <authorList>
            <person name="Sanchez-Nieves R.L."/>
            <person name="Montalvo-Rodriguez R."/>
        </authorList>
    </citation>
    <scope>NUCLEOTIDE SEQUENCE [LARGE SCALE GENOMIC DNA]</scope>
    <source>
        <strain evidence="3 4">SL3</strain>
    </source>
</reference>
<dbReference type="Pfam" id="PF00583">
    <property type="entry name" value="Acetyltransf_1"/>
    <property type="match status" value="1"/>
</dbReference>
<keyword evidence="4" id="KW-1185">Reference proteome</keyword>
<dbReference type="AlphaFoldDB" id="A0A0N0BQ00"/>
<evidence type="ECO:0000313" key="4">
    <source>
        <dbReference type="Proteomes" id="UP000037729"/>
    </source>
</evidence>
<dbReference type="OrthoDB" id="339006at2157"/>
<sequence length="168" mass="18789">MSNAAAADHDFPRPPETFTDHDGRTVTIEAYDGDIDPLVEMYTDFGPDSRSQGVPPRTEADVRDWLPNLVEDGLNVVVWHEDRAVGHAVLVPYQDTSELAIFVHPDYQHAGIGSQLIRVLLGYGQENGLDRVWLSVSNTNHVARALYESVGFETIAKERVEMEMERAL</sequence>
<feature type="region of interest" description="Disordered" evidence="1">
    <location>
        <begin position="1"/>
        <end position="23"/>
    </location>
</feature>
<dbReference type="InterPro" id="IPR016181">
    <property type="entry name" value="Acyl_CoA_acyltransferase"/>
</dbReference>
<dbReference type="RefSeq" id="WP_053966450.1">
    <property type="nucleotide sequence ID" value="NZ_JAWJXX010000019.1"/>
</dbReference>
<comment type="caution">
    <text evidence="3">The sequence shown here is derived from an EMBL/GenBank/DDBJ whole genome shotgun (WGS) entry which is preliminary data.</text>
</comment>
<dbReference type="STRING" id="1705562.AMS69_02140"/>
<dbReference type="Proteomes" id="UP000037729">
    <property type="component" value="Unassembled WGS sequence"/>
</dbReference>
<dbReference type="CDD" id="cd04301">
    <property type="entry name" value="NAT_SF"/>
    <property type="match status" value="1"/>
</dbReference>
<proteinExistence type="predicted"/>
<evidence type="ECO:0000313" key="3">
    <source>
        <dbReference type="EMBL" id="KOX94680.1"/>
    </source>
</evidence>
<evidence type="ECO:0000259" key="2">
    <source>
        <dbReference type="PROSITE" id="PS51186"/>
    </source>
</evidence>
<dbReference type="EMBL" id="LIUF01000001">
    <property type="protein sequence ID" value="KOX94680.1"/>
    <property type="molecule type" value="Genomic_DNA"/>
</dbReference>
<dbReference type="PANTHER" id="PTHR43617">
    <property type="entry name" value="L-AMINO ACID N-ACETYLTRANSFERASE"/>
    <property type="match status" value="1"/>
</dbReference>
<dbReference type="InterPro" id="IPR000182">
    <property type="entry name" value="GNAT_dom"/>
</dbReference>
<evidence type="ECO:0000256" key="1">
    <source>
        <dbReference type="SAM" id="MobiDB-lite"/>
    </source>
</evidence>
<dbReference type="SUPFAM" id="SSF55729">
    <property type="entry name" value="Acyl-CoA N-acyltransferases (Nat)"/>
    <property type="match status" value="1"/>
</dbReference>
<dbReference type="GO" id="GO:0016747">
    <property type="term" value="F:acyltransferase activity, transferring groups other than amino-acyl groups"/>
    <property type="evidence" value="ECO:0007669"/>
    <property type="project" value="InterPro"/>
</dbReference>
<dbReference type="PATRIC" id="fig|1705562.3.peg.1373"/>
<accession>A0A0N0BQ00</accession>
<gene>
    <name evidence="3" type="ORF">AMS69_02140</name>
</gene>
<protein>
    <submittedName>
        <fullName evidence="3">GCN5 family acetyltransferase</fullName>
    </submittedName>
</protein>
<feature type="domain" description="N-acetyltransferase" evidence="2">
    <location>
        <begin position="26"/>
        <end position="168"/>
    </location>
</feature>
<dbReference type="InterPro" id="IPR050276">
    <property type="entry name" value="MshD_Acetyltransferase"/>
</dbReference>
<feature type="compositionally biased region" description="Basic and acidic residues" evidence="1">
    <location>
        <begin position="7"/>
        <end position="23"/>
    </location>
</feature>
<keyword evidence="3" id="KW-0808">Transferase</keyword>
<name>A0A0N0BQ00_9EURY</name>